<reference evidence="6" key="1">
    <citation type="submission" date="2025-08" db="UniProtKB">
        <authorList>
            <consortium name="Ensembl"/>
        </authorList>
    </citation>
    <scope>IDENTIFICATION</scope>
</reference>
<dbReference type="GO" id="GO:0052689">
    <property type="term" value="F:carboxylic ester hydrolase activity"/>
    <property type="evidence" value="ECO:0007669"/>
    <property type="project" value="InterPro"/>
</dbReference>
<dbReference type="OMA" id="WAIYCDL"/>
<evidence type="ECO:0000256" key="2">
    <source>
        <dbReference type="ARBA" id="ARBA00022801"/>
    </source>
</evidence>
<dbReference type="InterPro" id="IPR033140">
    <property type="entry name" value="Lipase_GDXG_put_SER_AS"/>
</dbReference>
<feature type="active site" evidence="3">
    <location>
        <position position="318"/>
    </location>
</feature>
<dbReference type="InterPro" id="IPR017157">
    <property type="entry name" value="Arylacetamide_deacetylase"/>
</dbReference>
<protein>
    <submittedName>
        <fullName evidence="6">Arylacetamide deacetylase-like 3</fullName>
    </submittedName>
</protein>
<evidence type="ECO:0000313" key="6">
    <source>
        <dbReference type="Ensembl" id="ENSCPRP00005000144.1"/>
    </source>
</evidence>
<comment type="similarity">
    <text evidence="1">Belongs to the 'GDXG' lipolytic enzyme family.</text>
</comment>
<dbReference type="InterPro" id="IPR013094">
    <property type="entry name" value="AB_hydrolase_3"/>
</dbReference>
<sequence length="348" mass="39778">MVLEKMGICNYISFMQFVLGMRIHGMNPKLCIRNLELEKVPVRVYQHRASSSVLRRGALFFHGDSGIFGNAYDHVCQYLARESEAVVASVEYGLAPEHKPPAQYEDCLTAAIHFMRNPEDYGVDPTRIIIAGDSAGAYLAATTTQTLTSRPDLPKLRAQVLMYPFVQGLDFNLPSYQQYCRVPMLSREQVVFFALQWLNGDLSLFKPVLEGAHIPPEIRLKYRKWLSPDNIPKEFKVKDYKPHFPTEYRKDIYEQIRVLFDLVASPLLAEDAIVCQLPETFIMTCEYDVLRDDGLLYKKRLEDSGVPVTWYHGENAFHGIINLFDNGMLTFPAGKRGLENIVNFLRGL</sequence>
<accession>A0A7M4DUS6</accession>
<evidence type="ECO:0000256" key="3">
    <source>
        <dbReference type="PIRSR" id="PIRSR037251-1"/>
    </source>
</evidence>
<dbReference type="PIRSF" id="PIRSF037251">
    <property type="entry name" value="Arylacetamide_deacetylase"/>
    <property type="match status" value="1"/>
</dbReference>
<dbReference type="Ensembl" id="ENSCPRT00005000192.1">
    <property type="protein sequence ID" value="ENSCPRP00005000144.1"/>
    <property type="gene ID" value="ENSCPRG00005000150.1"/>
</dbReference>
<dbReference type="PROSITE" id="PS01174">
    <property type="entry name" value="LIPASE_GDXG_SER"/>
    <property type="match status" value="1"/>
</dbReference>
<dbReference type="PANTHER" id="PTHR48081:SF32">
    <property type="entry name" value="ALPHA_BETA HYDROLASE FOLD-3 DOMAIN-CONTAINING PROTEIN"/>
    <property type="match status" value="1"/>
</dbReference>
<dbReference type="GeneTree" id="ENSGT00940000164442"/>
<evidence type="ECO:0000259" key="5">
    <source>
        <dbReference type="Pfam" id="PF07859"/>
    </source>
</evidence>
<evidence type="ECO:0000256" key="1">
    <source>
        <dbReference type="ARBA" id="ARBA00010515"/>
    </source>
</evidence>
<gene>
    <name evidence="6" type="primary">LOC109314518</name>
</gene>
<proteinExistence type="inferred from homology"/>
<dbReference type="Pfam" id="PF07859">
    <property type="entry name" value="Abhydrolase_3"/>
    <property type="match status" value="2"/>
</dbReference>
<feature type="active site" evidence="3">
    <location>
        <position position="288"/>
    </location>
</feature>
<dbReference type="Proteomes" id="UP000594220">
    <property type="component" value="Unplaced"/>
</dbReference>
<keyword evidence="7" id="KW-1185">Reference proteome</keyword>
<dbReference type="Gene3D" id="3.40.50.1820">
    <property type="entry name" value="alpha/beta hydrolase"/>
    <property type="match status" value="1"/>
</dbReference>
<evidence type="ECO:0000256" key="4">
    <source>
        <dbReference type="PROSITE-ProRule" id="PRU10038"/>
    </source>
</evidence>
<dbReference type="PANTHER" id="PTHR48081">
    <property type="entry name" value="AB HYDROLASE SUPERFAMILY PROTEIN C4A8.06C"/>
    <property type="match status" value="1"/>
</dbReference>
<feature type="domain" description="Alpha/beta hydrolase fold-3" evidence="5">
    <location>
        <begin position="59"/>
        <end position="202"/>
    </location>
</feature>
<dbReference type="SUPFAM" id="SSF53474">
    <property type="entry name" value="alpha/beta-Hydrolases"/>
    <property type="match status" value="1"/>
</dbReference>
<dbReference type="InterPro" id="IPR050300">
    <property type="entry name" value="GDXG_lipolytic_enzyme"/>
</dbReference>
<dbReference type="AlphaFoldDB" id="A0A7M4DUS6"/>
<reference evidence="6" key="2">
    <citation type="submission" date="2025-09" db="UniProtKB">
        <authorList>
            <consortium name="Ensembl"/>
        </authorList>
    </citation>
    <scope>IDENTIFICATION</scope>
</reference>
<organism evidence="6 7">
    <name type="scientific">Crocodylus porosus</name>
    <name type="common">Saltwater crocodile</name>
    <name type="synonym">Estuarine crocodile</name>
    <dbReference type="NCBI Taxonomy" id="8502"/>
    <lineage>
        <taxon>Eukaryota</taxon>
        <taxon>Metazoa</taxon>
        <taxon>Chordata</taxon>
        <taxon>Craniata</taxon>
        <taxon>Vertebrata</taxon>
        <taxon>Euteleostomi</taxon>
        <taxon>Archelosauria</taxon>
        <taxon>Archosauria</taxon>
        <taxon>Crocodylia</taxon>
        <taxon>Longirostres</taxon>
        <taxon>Crocodylidae</taxon>
        <taxon>Crocodylus</taxon>
    </lineage>
</organism>
<name>A0A7M4DUS6_CROPO</name>
<feature type="active site" evidence="3 4">
    <location>
        <position position="134"/>
    </location>
</feature>
<keyword evidence="2" id="KW-0378">Hydrolase</keyword>
<feature type="domain" description="Alpha/beta hydrolase fold-3" evidence="5">
    <location>
        <begin position="261"/>
        <end position="321"/>
    </location>
</feature>
<dbReference type="InterPro" id="IPR029058">
    <property type="entry name" value="AB_hydrolase_fold"/>
</dbReference>
<evidence type="ECO:0000313" key="7">
    <source>
        <dbReference type="Proteomes" id="UP000594220"/>
    </source>
</evidence>
<dbReference type="GO" id="GO:0016020">
    <property type="term" value="C:membrane"/>
    <property type="evidence" value="ECO:0007669"/>
    <property type="project" value="InterPro"/>
</dbReference>